<feature type="non-terminal residue" evidence="2">
    <location>
        <position position="1"/>
    </location>
</feature>
<name>A0A087CPP0_BIFRU</name>
<dbReference type="Proteomes" id="UP000029078">
    <property type="component" value="Unassembled WGS sequence"/>
</dbReference>
<comment type="caution">
    <text evidence="2">The sequence shown here is derived from an EMBL/GenBank/DDBJ whole genome shotgun (WGS) entry which is preliminary data.</text>
</comment>
<evidence type="ECO:0000313" key="2">
    <source>
        <dbReference type="EMBL" id="KFI85240.1"/>
    </source>
</evidence>
<evidence type="ECO:0000256" key="1">
    <source>
        <dbReference type="SAM" id="Phobius"/>
    </source>
</evidence>
<keyword evidence="3" id="KW-1185">Reference proteome</keyword>
<dbReference type="AlphaFoldDB" id="A0A087CPP0"/>
<sequence length="63" mass="6819">KGTEDTQHLTNNGAYVIQDEKASNKPDVFTGFLPMTGRNAVFTVIAVAIMASVVAVLVMRKHD</sequence>
<keyword evidence="1" id="KW-0812">Transmembrane</keyword>
<dbReference type="RefSeq" id="WP_034884980.1">
    <property type="nucleotide sequence ID" value="NZ_JGZL01000018.1"/>
</dbReference>
<evidence type="ECO:0000313" key="3">
    <source>
        <dbReference type="Proteomes" id="UP000029078"/>
    </source>
</evidence>
<keyword evidence="1" id="KW-1133">Transmembrane helix</keyword>
<reference evidence="2 3" key="1">
    <citation type="submission" date="2014-03" db="EMBL/GenBank/DDBJ databases">
        <title>Genomics of Bifidobacteria.</title>
        <authorList>
            <person name="Ventura M."/>
            <person name="Milani C."/>
            <person name="Lugli G.A."/>
        </authorList>
    </citation>
    <scope>NUCLEOTIDE SEQUENCE [LARGE SCALE GENOMIC DNA]</scope>
    <source>
        <strain evidence="2 3">LMG 21811</strain>
    </source>
</reference>
<organism evidence="2 3">
    <name type="scientific">Bifidobacterium ruminantium</name>
    <dbReference type="NCBI Taxonomy" id="78346"/>
    <lineage>
        <taxon>Bacteria</taxon>
        <taxon>Bacillati</taxon>
        <taxon>Actinomycetota</taxon>
        <taxon>Actinomycetes</taxon>
        <taxon>Bifidobacteriales</taxon>
        <taxon>Bifidobacteriaceae</taxon>
        <taxon>Bifidobacterium</taxon>
    </lineage>
</organism>
<accession>A0A087CPP0</accession>
<feature type="transmembrane region" description="Helical" evidence="1">
    <location>
        <begin position="40"/>
        <end position="59"/>
    </location>
</feature>
<dbReference type="EMBL" id="JGZL01000018">
    <property type="protein sequence ID" value="KFI85240.1"/>
    <property type="molecule type" value="Genomic_DNA"/>
</dbReference>
<proteinExistence type="predicted"/>
<evidence type="ECO:0008006" key="4">
    <source>
        <dbReference type="Google" id="ProtNLM"/>
    </source>
</evidence>
<protein>
    <recommendedName>
        <fullName evidence="4">Gram-positive cocci surface proteins LPxTG domain-containing protein</fullName>
    </recommendedName>
</protein>
<keyword evidence="1" id="KW-0472">Membrane</keyword>
<gene>
    <name evidence="2" type="ORF">BRUM_1904</name>
</gene>